<dbReference type="InterPro" id="IPR013033">
    <property type="entry name" value="MinC"/>
</dbReference>
<feature type="domain" description="Septum formation inhibitor MinC C-terminal" evidence="7">
    <location>
        <begin position="128"/>
        <end position="228"/>
    </location>
</feature>
<gene>
    <name evidence="6" type="primary">minC</name>
    <name evidence="8" type="ORF">HK18_09575</name>
</gene>
<evidence type="ECO:0000256" key="5">
    <source>
        <dbReference type="ARBA" id="ARBA00025606"/>
    </source>
</evidence>
<keyword evidence="4 6" id="KW-0131">Cell cycle</keyword>
<evidence type="ECO:0000256" key="1">
    <source>
        <dbReference type="ARBA" id="ARBA00006291"/>
    </source>
</evidence>
<reference evidence="9" key="1">
    <citation type="submission" date="2014-06" db="EMBL/GenBank/DDBJ databases">
        <authorList>
            <person name="Winans N.J."/>
            <person name="Newell P.D."/>
            <person name="Douglas A.E."/>
        </authorList>
    </citation>
    <scope>NUCLEOTIDE SEQUENCE [LARGE SCALE GENOMIC DNA]</scope>
    <source>
        <strain evidence="9">DmL_052</strain>
    </source>
</reference>
<name>A0A251ZUE5_9PROT</name>
<dbReference type="InterPro" id="IPR016098">
    <property type="entry name" value="CAP/MinC_C"/>
</dbReference>
<evidence type="ECO:0000313" key="8">
    <source>
        <dbReference type="EMBL" id="OUI78280.1"/>
    </source>
</evidence>
<dbReference type="InterPro" id="IPR036145">
    <property type="entry name" value="MinC_C_sf"/>
</dbReference>
<evidence type="ECO:0000256" key="2">
    <source>
        <dbReference type="ARBA" id="ARBA00022618"/>
    </source>
</evidence>
<evidence type="ECO:0000313" key="9">
    <source>
        <dbReference type="Proteomes" id="UP000194946"/>
    </source>
</evidence>
<dbReference type="SUPFAM" id="SSF63848">
    <property type="entry name" value="Cell-division inhibitor MinC, C-terminal domain"/>
    <property type="match status" value="1"/>
</dbReference>
<organism evidence="8 9">
    <name type="scientific">Commensalibacter intestini</name>
    <dbReference type="NCBI Taxonomy" id="479936"/>
    <lineage>
        <taxon>Bacteria</taxon>
        <taxon>Pseudomonadati</taxon>
        <taxon>Pseudomonadota</taxon>
        <taxon>Alphaproteobacteria</taxon>
        <taxon>Acetobacterales</taxon>
        <taxon>Acetobacteraceae</taxon>
    </lineage>
</organism>
<dbReference type="Pfam" id="PF03775">
    <property type="entry name" value="MinC_C"/>
    <property type="match status" value="1"/>
</dbReference>
<dbReference type="PANTHER" id="PTHR34108:SF1">
    <property type="entry name" value="SEPTUM SITE-DETERMINING PROTEIN MINC"/>
    <property type="match status" value="1"/>
</dbReference>
<evidence type="ECO:0000256" key="6">
    <source>
        <dbReference type="HAMAP-Rule" id="MF_00267"/>
    </source>
</evidence>
<comment type="caution">
    <text evidence="8">The sequence shown here is derived from an EMBL/GenBank/DDBJ whole genome shotgun (WGS) entry which is preliminary data.</text>
</comment>
<dbReference type="Gene3D" id="2.160.20.70">
    <property type="match status" value="1"/>
</dbReference>
<keyword evidence="3 6" id="KW-0717">Septation</keyword>
<dbReference type="GO" id="GO:0016829">
    <property type="term" value="F:lyase activity"/>
    <property type="evidence" value="ECO:0007669"/>
    <property type="project" value="UniProtKB-KW"/>
</dbReference>
<evidence type="ECO:0000256" key="3">
    <source>
        <dbReference type="ARBA" id="ARBA00023210"/>
    </source>
</evidence>
<evidence type="ECO:0000256" key="4">
    <source>
        <dbReference type="ARBA" id="ARBA00023306"/>
    </source>
</evidence>
<keyword evidence="8" id="KW-0456">Lyase</keyword>
<dbReference type="Gene3D" id="3.30.70.260">
    <property type="match status" value="1"/>
</dbReference>
<sequence>MPDTSPSLPQIRIRGRSFLSLVLTPEAPLSDWIASLDKQLERSSFFFLGKPVILNLELLSGEEEGLEDLHIALSKRNIQIISVEGGSSTWKAVQSWPKTFIFGNGKNIDNLDMPNNPPAPNTPTPCLIVDEQIRSGQSILFPEGDVIVTNSVASGTEIVAGGSIHVYGALRGRAIAGISGQPKARIFAYQLEAELMAIDGYYMTAEEIEHGLSMKAAQVYLDNDVMTVAPLSKIK</sequence>
<dbReference type="HAMAP" id="MF_00267">
    <property type="entry name" value="MinC"/>
    <property type="match status" value="1"/>
</dbReference>
<proteinExistence type="inferred from homology"/>
<dbReference type="Proteomes" id="UP000194946">
    <property type="component" value="Unassembled WGS sequence"/>
</dbReference>
<dbReference type="NCBIfam" id="TIGR01222">
    <property type="entry name" value="minC"/>
    <property type="match status" value="1"/>
</dbReference>
<dbReference type="RefSeq" id="WP_086632359.1">
    <property type="nucleotide sequence ID" value="NZ_JOPB01000007.1"/>
</dbReference>
<dbReference type="GO" id="GO:1901891">
    <property type="term" value="P:regulation of cell septum assembly"/>
    <property type="evidence" value="ECO:0007669"/>
    <property type="project" value="InterPro"/>
</dbReference>
<dbReference type="EMBL" id="JOPB01000007">
    <property type="protein sequence ID" value="OUI78280.1"/>
    <property type="molecule type" value="Genomic_DNA"/>
</dbReference>
<comment type="function">
    <text evidence="5 6">Cell division inhibitor that blocks the formation of polar Z ring septums. Rapidly oscillates between the poles of the cell to destabilize FtsZ filaments that have formed before they mature into polar Z rings. Prevents FtsZ polymerization.</text>
</comment>
<comment type="similarity">
    <text evidence="1 6">Belongs to the MinC family.</text>
</comment>
<dbReference type="PANTHER" id="PTHR34108">
    <property type="entry name" value="SEPTUM SITE-DETERMINING PROTEIN MINC"/>
    <property type="match status" value="1"/>
</dbReference>
<dbReference type="GO" id="GO:0000902">
    <property type="term" value="P:cell morphogenesis"/>
    <property type="evidence" value="ECO:0007669"/>
    <property type="project" value="InterPro"/>
</dbReference>
<keyword evidence="2 6" id="KW-0132">Cell division</keyword>
<dbReference type="InterPro" id="IPR005526">
    <property type="entry name" value="Septum_form_inhib_MinC_C"/>
</dbReference>
<dbReference type="GO" id="GO:0000917">
    <property type="term" value="P:division septum assembly"/>
    <property type="evidence" value="ECO:0007669"/>
    <property type="project" value="UniProtKB-KW"/>
</dbReference>
<accession>A0A251ZUE5</accession>
<keyword evidence="9" id="KW-1185">Reference proteome</keyword>
<dbReference type="AlphaFoldDB" id="A0A251ZUE5"/>
<protein>
    <recommendedName>
        <fullName evidence="6">Probable septum site-determining protein MinC</fullName>
    </recommendedName>
</protein>
<comment type="subunit">
    <text evidence="6">Interacts with MinD and FtsZ.</text>
</comment>
<evidence type="ECO:0000259" key="7">
    <source>
        <dbReference type="Pfam" id="PF03775"/>
    </source>
</evidence>